<evidence type="ECO:0000259" key="6">
    <source>
        <dbReference type="Pfam" id="PF00291"/>
    </source>
</evidence>
<dbReference type="Gene3D" id="3.40.50.1100">
    <property type="match status" value="2"/>
</dbReference>
<dbReference type="GO" id="GO:1901605">
    <property type="term" value="P:alpha-amino acid metabolic process"/>
    <property type="evidence" value="ECO:0007669"/>
    <property type="project" value="UniProtKB-ARBA"/>
</dbReference>
<dbReference type="GO" id="GO:0019148">
    <property type="term" value="F:D-cysteine desulfhydrase activity"/>
    <property type="evidence" value="ECO:0007669"/>
    <property type="project" value="TreeGrafter"/>
</dbReference>
<comment type="cofactor">
    <cofactor evidence="1">
        <name>pyridoxal 5'-phosphate</name>
        <dbReference type="ChEBI" id="CHEBI:597326"/>
    </cofactor>
</comment>
<evidence type="ECO:0000256" key="5">
    <source>
        <dbReference type="PIRSR" id="PIRSR006278-2"/>
    </source>
</evidence>
<dbReference type="InterPro" id="IPR027278">
    <property type="entry name" value="ACCD_DCysDesulf"/>
</dbReference>
<dbReference type="InterPro" id="IPR036052">
    <property type="entry name" value="TrpB-like_PALP_sf"/>
</dbReference>
<evidence type="ECO:0000256" key="3">
    <source>
        <dbReference type="ARBA" id="ARBA00022898"/>
    </source>
</evidence>
<accession>A0A344L4Y9</accession>
<dbReference type="Pfam" id="PF00291">
    <property type="entry name" value="PALP"/>
    <property type="match status" value="1"/>
</dbReference>
<feature type="active site" description="Nucleophile" evidence="4">
    <location>
        <position position="66"/>
    </location>
</feature>
<dbReference type="InterPro" id="IPR001926">
    <property type="entry name" value="TrpB-like_PALP"/>
</dbReference>
<organism evidence="7 8">
    <name type="scientific">Amycolatopsis albispora</name>
    <dbReference type="NCBI Taxonomy" id="1804986"/>
    <lineage>
        <taxon>Bacteria</taxon>
        <taxon>Bacillati</taxon>
        <taxon>Actinomycetota</taxon>
        <taxon>Actinomycetes</taxon>
        <taxon>Pseudonocardiales</taxon>
        <taxon>Pseudonocardiaceae</taxon>
        <taxon>Amycolatopsis</taxon>
    </lineage>
</organism>
<proteinExistence type="inferred from homology"/>
<comment type="similarity">
    <text evidence="2">Belongs to the ACC deaminase/D-cysteine desulfhydrase family.</text>
</comment>
<reference evidence="7 8" key="1">
    <citation type="submission" date="2016-04" db="EMBL/GenBank/DDBJ databases">
        <title>Complete genome sequence and analysis of deep-sea sediment isolate, Amycolatopsis sp. WP1.</title>
        <authorList>
            <person name="Wang H."/>
            <person name="Chen S."/>
            <person name="Wu Q."/>
        </authorList>
    </citation>
    <scope>NUCLEOTIDE SEQUENCE [LARGE SCALE GENOMIC DNA]</scope>
    <source>
        <strain evidence="7 8">WP1</strain>
    </source>
</reference>
<dbReference type="PANTHER" id="PTHR43780">
    <property type="entry name" value="1-AMINOCYCLOPROPANE-1-CARBOXYLATE DEAMINASE-RELATED"/>
    <property type="match status" value="1"/>
</dbReference>
<keyword evidence="8" id="KW-1185">Reference proteome</keyword>
<dbReference type="SUPFAM" id="SSF53686">
    <property type="entry name" value="Tryptophan synthase beta subunit-like PLP-dependent enzymes"/>
    <property type="match status" value="1"/>
</dbReference>
<dbReference type="OrthoDB" id="9801249at2"/>
<feature type="domain" description="Tryptophan synthase beta chain-like PALP" evidence="6">
    <location>
        <begin position="11"/>
        <end position="286"/>
    </location>
</feature>
<dbReference type="PANTHER" id="PTHR43780:SF2">
    <property type="entry name" value="1-AMINOCYCLOPROPANE-1-CARBOXYLATE DEAMINASE-RELATED"/>
    <property type="match status" value="1"/>
</dbReference>
<keyword evidence="3 5" id="KW-0663">Pyridoxal phosphate</keyword>
<dbReference type="Proteomes" id="UP000250434">
    <property type="component" value="Chromosome"/>
</dbReference>
<evidence type="ECO:0000256" key="2">
    <source>
        <dbReference type="ARBA" id="ARBA00008639"/>
    </source>
</evidence>
<dbReference type="PIRSF" id="PIRSF006278">
    <property type="entry name" value="ACCD_DCysDesulf"/>
    <property type="match status" value="1"/>
</dbReference>
<evidence type="ECO:0000313" key="7">
    <source>
        <dbReference type="EMBL" id="AXB43113.1"/>
    </source>
</evidence>
<evidence type="ECO:0000313" key="8">
    <source>
        <dbReference type="Proteomes" id="UP000250434"/>
    </source>
</evidence>
<evidence type="ECO:0000256" key="4">
    <source>
        <dbReference type="PIRSR" id="PIRSR006278-1"/>
    </source>
</evidence>
<dbReference type="AlphaFoldDB" id="A0A344L4Y9"/>
<dbReference type="KEGG" id="aab:A4R43_11595"/>
<gene>
    <name evidence="7" type="ORF">A4R43_11595</name>
</gene>
<dbReference type="EMBL" id="CP015163">
    <property type="protein sequence ID" value="AXB43113.1"/>
    <property type="molecule type" value="Genomic_DNA"/>
</dbReference>
<name>A0A344L4Y9_9PSEU</name>
<feature type="modified residue" description="N6-(pyridoxal phosphate)lysine" evidence="5">
    <location>
        <position position="41"/>
    </location>
</feature>
<sequence>MARVKPRLPSPVTELRDELLTGVTVFLKRDDLIHPEFPGNKWRKLKGNIEAARECGAVVTFGGAYSHHIRAVAAAGARFGLRTTGFIRGEEHLPLNETLAYAVARGMELHYLDRTTYRAKNDPEFLAGLRARFGEFHLIPEGGSNALGVRGCTEIVAELDFAYDVVCCACGTGGTLAGIARALPADRQALGFSVLKGGGFLRDDVARLQRAAFGEATGNWSIELGYHFGGYAKQNNALTGFIREFEAKHGLTLDRVYEAKMMYGLYDLVRQGKFAPGTRIVAVIAG</sequence>
<evidence type="ECO:0000256" key="1">
    <source>
        <dbReference type="ARBA" id="ARBA00001933"/>
    </source>
</evidence>
<protein>
    <submittedName>
        <fullName evidence="7">1-aminocyclopropane-1-carboxylate deaminase</fullName>
    </submittedName>
</protein>